<keyword evidence="1" id="KW-1133">Transmembrane helix</keyword>
<dbReference type="PROSITE" id="PS51257">
    <property type="entry name" value="PROKAR_LIPOPROTEIN"/>
    <property type="match status" value="1"/>
</dbReference>
<feature type="transmembrane region" description="Helical" evidence="1">
    <location>
        <begin position="324"/>
        <end position="345"/>
    </location>
</feature>
<reference evidence="2 3" key="1">
    <citation type="submission" date="2018-09" db="EMBL/GenBank/DDBJ databases">
        <title>Characterization of the phylogenetic diversity of five novel species belonging to the genus Bifidobacterium.</title>
        <authorList>
            <person name="Lugli G.A."/>
            <person name="Duranti S."/>
            <person name="Milani C."/>
        </authorList>
    </citation>
    <scope>NUCLEOTIDE SEQUENCE [LARGE SCALE GENOMIC DNA]</scope>
    <source>
        <strain evidence="2 3">2028B</strain>
    </source>
</reference>
<accession>A0A430FHF9</accession>
<dbReference type="RefSeq" id="WP_126029032.1">
    <property type="nucleotide sequence ID" value="NZ_QXGJ01000001.1"/>
</dbReference>
<dbReference type="AlphaFoldDB" id="A0A430FHF9"/>
<name>A0A430FHF9_9BIFI</name>
<protein>
    <recommendedName>
        <fullName evidence="4">ABC transporter permease</fullName>
    </recommendedName>
</protein>
<dbReference type="Proteomes" id="UP000288607">
    <property type="component" value="Unassembled WGS sequence"/>
</dbReference>
<dbReference type="EMBL" id="QXGJ01000001">
    <property type="protein sequence ID" value="RSX52324.1"/>
    <property type="molecule type" value="Genomic_DNA"/>
</dbReference>
<proteinExistence type="predicted"/>
<evidence type="ECO:0000313" key="2">
    <source>
        <dbReference type="EMBL" id="RSX52324.1"/>
    </source>
</evidence>
<evidence type="ECO:0000256" key="1">
    <source>
        <dbReference type="SAM" id="Phobius"/>
    </source>
</evidence>
<sequence length="357" mass="38151">MVLRQVGRTLAAQRLMTLLLVAAMAVLTGACAFLDASSRYEIMAEHDQAVSAGLNVYHAHAAGDDGTGRISAALCASLNTNPSVNAAAGVFGSRAVTIVKAPGRHFSYVPVVGDITRILSAENASDYDDGFFIERRTAAEIGVSDGDNVRIRMDDGSVETATAHVVEAERGFADTTQLWSYTAPQGSLTDCYVEFVPGAMTDDEQAVGWLSAALDDGRSTISVTPMTQSDAGKLLDRYMSRPTRFLWAAGGALAFLLLFLPLVFRRHEFALYRSLGAGKNPTALIYIVANTLLTVLGHGIGLAWAMLILAWVQRTIFEPTGSAMFAMASMLTCVTLLTLGCVVLSRGSMAAYIHRQL</sequence>
<comment type="caution">
    <text evidence="2">The sequence shown here is derived from an EMBL/GenBank/DDBJ whole genome shotgun (WGS) entry which is preliminary data.</text>
</comment>
<keyword evidence="3" id="KW-1185">Reference proteome</keyword>
<dbReference type="OrthoDB" id="3233520at2"/>
<keyword evidence="1" id="KW-0472">Membrane</keyword>
<evidence type="ECO:0008006" key="4">
    <source>
        <dbReference type="Google" id="ProtNLM"/>
    </source>
</evidence>
<evidence type="ECO:0000313" key="3">
    <source>
        <dbReference type="Proteomes" id="UP000288607"/>
    </source>
</evidence>
<feature type="transmembrane region" description="Helical" evidence="1">
    <location>
        <begin position="284"/>
        <end position="312"/>
    </location>
</feature>
<feature type="transmembrane region" description="Helical" evidence="1">
    <location>
        <begin position="245"/>
        <end position="264"/>
    </location>
</feature>
<gene>
    <name evidence="2" type="ORF">D2E23_0052</name>
</gene>
<organism evidence="2 3">
    <name type="scientific">Bifidobacterium callimiconis</name>
    <dbReference type="NCBI Taxonomy" id="2306973"/>
    <lineage>
        <taxon>Bacteria</taxon>
        <taxon>Bacillati</taxon>
        <taxon>Actinomycetota</taxon>
        <taxon>Actinomycetes</taxon>
        <taxon>Bifidobacteriales</taxon>
        <taxon>Bifidobacteriaceae</taxon>
        <taxon>Bifidobacterium</taxon>
    </lineage>
</organism>
<keyword evidence="1" id="KW-0812">Transmembrane</keyword>